<gene>
    <name evidence="3" type="ORF">B4U80_11835</name>
</gene>
<dbReference type="SUPFAM" id="SSF48576">
    <property type="entry name" value="Terpenoid synthases"/>
    <property type="match status" value="1"/>
</dbReference>
<reference evidence="3 4" key="1">
    <citation type="journal article" date="2018" name="Gigascience">
        <title>Genomes of trombidid mites reveal novel predicted allergens and laterally-transferred genes associated with secondary metabolism.</title>
        <authorList>
            <person name="Dong X."/>
            <person name="Chaisiri K."/>
            <person name="Xia D."/>
            <person name="Armstrong S.D."/>
            <person name="Fang Y."/>
            <person name="Donnelly M.J."/>
            <person name="Kadowaki T."/>
            <person name="McGarry J.W."/>
            <person name="Darby A.C."/>
            <person name="Makepeace B.L."/>
        </authorList>
    </citation>
    <scope>NUCLEOTIDE SEQUENCE [LARGE SCALE GENOMIC DNA]</scope>
    <source>
        <strain evidence="3">UoL-UT</strain>
    </source>
</reference>
<dbReference type="Pfam" id="PF19086">
    <property type="entry name" value="Terpene_syn_C_2"/>
    <property type="match status" value="1"/>
</dbReference>
<dbReference type="Gene3D" id="1.10.600.10">
    <property type="entry name" value="Farnesyl Diphosphate Synthase"/>
    <property type="match status" value="1"/>
</dbReference>
<keyword evidence="2" id="KW-0479">Metal-binding</keyword>
<dbReference type="VEuPathDB" id="VectorBase:LDEU010514"/>
<dbReference type="PANTHER" id="PTHR35201">
    <property type="entry name" value="TERPENE SYNTHASE"/>
    <property type="match status" value="1"/>
</dbReference>
<dbReference type="OrthoDB" id="2861623at2759"/>
<evidence type="ECO:0000256" key="1">
    <source>
        <dbReference type="ARBA" id="ARBA00006333"/>
    </source>
</evidence>
<evidence type="ECO:0000313" key="4">
    <source>
        <dbReference type="Proteomes" id="UP000288716"/>
    </source>
</evidence>
<comment type="cofactor">
    <cofactor evidence="2">
        <name>Mg(2+)</name>
        <dbReference type="ChEBI" id="CHEBI:18420"/>
    </cofactor>
</comment>
<dbReference type="GO" id="GO:0010333">
    <property type="term" value="F:terpene synthase activity"/>
    <property type="evidence" value="ECO:0007669"/>
    <property type="project" value="InterPro"/>
</dbReference>
<dbReference type="InterPro" id="IPR008949">
    <property type="entry name" value="Isoprenoid_synthase_dom_sf"/>
</dbReference>
<dbReference type="EMBL" id="NCKV01011838">
    <property type="protein sequence ID" value="RWS21526.1"/>
    <property type="molecule type" value="Genomic_DNA"/>
</dbReference>
<dbReference type="STRING" id="299467.A0A443S1Y1"/>
<evidence type="ECO:0000313" key="3">
    <source>
        <dbReference type="EMBL" id="RWS21526.1"/>
    </source>
</evidence>
<dbReference type="SFLD" id="SFLDS00005">
    <property type="entry name" value="Isoprenoid_Synthase_Type_I"/>
    <property type="match status" value="1"/>
</dbReference>
<comment type="caution">
    <text evidence="3">The sequence shown here is derived from an EMBL/GenBank/DDBJ whole genome shotgun (WGS) entry which is preliminary data.</text>
</comment>
<keyword evidence="2" id="KW-0460">Magnesium</keyword>
<proteinExistence type="inferred from homology"/>
<dbReference type="InterPro" id="IPR034686">
    <property type="entry name" value="Terpene_cyclase-like_2"/>
</dbReference>
<name>A0A443S1Y1_9ACAR</name>
<evidence type="ECO:0000256" key="2">
    <source>
        <dbReference type="RuleBase" id="RU366034"/>
    </source>
</evidence>
<dbReference type="SFLD" id="SFLDG01020">
    <property type="entry name" value="Terpene_Cyclase_Like_2"/>
    <property type="match status" value="1"/>
</dbReference>
<dbReference type="AlphaFoldDB" id="A0A443S1Y1"/>
<dbReference type="GO" id="GO:0008299">
    <property type="term" value="P:isoprenoid biosynthetic process"/>
    <property type="evidence" value="ECO:0007669"/>
    <property type="project" value="UniProtKB-ARBA"/>
</dbReference>
<accession>A0A443S1Y1</accession>
<dbReference type="EC" id="4.2.3.-" evidence="2"/>
<dbReference type="GO" id="GO:0046872">
    <property type="term" value="F:metal ion binding"/>
    <property type="evidence" value="ECO:0007669"/>
    <property type="project" value="UniProtKB-KW"/>
</dbReference>
<comment type="similarity">
    <text evidence="1 2">Belongs to the terpene synthase family.</text>
</comment>
<organism evidence="3 4">
    <name type="scientific">Leptotrombidium deliense</name>
    <dbReference type="NCBI Taxonomy" id="299467"/>
    <lineage>
        <taxon>Eukaryota</taxon>
        <taxon>Metazoa</taxon>
        <taxon>Ecdysozoa</taxon>
        <taxon>Arthropoda</taxon>
        <taxon>Chelicerata</taxon>
        <taxon>Arachnida</taxon>
        <taxon>Acari</taxon>
        <taxon>Acariformes</taxon>
        <taxon>Trombidiformes</taxon>
        <taxon>Prostigmata</taxon>
        <taxon>Anystina</taxon>
        <taxon>Parasitengona</taxon>
        <taxon>Trombiculoidea</taxon>
        <taxon>Trombiculidae</taxon>
        <taxon>Leptotrombidium</taxon>
    </lineage>
</organism>
<keyword evidence="4" id="KW-1185">Reference proteome</keyword>
<dbReference type="Proteomes" id="UP000288716">
    <property type="component" value="Unassembled WGS sequence"/>
</dbReference>
<keyword evidence="2" id="KW-0456">Lyase</keyword>
<sequence>MNARKYNYSKVLLGSECILHPDYEKINEAVYQWLKKYKFPLHSADDKKHERESVAKFVCMCYHEAENDRAILISKFMLHLFLVDDLIERNIPCIFFDSLVNHGNENYNLIATLDKCYTETQTPLVASFADIWTQMKSLTNTCWQKRFAESYIWWLKVNNWERKNHEMNRVPSLMEYIEYRHFTGVFVSIIQLSRGIFLPDSVIANFTLQKIFSVSGSIVCLVNDIHSFEKEEAEGNMNNVVTVMKHEYKISKQEAIEKATEFVNSEIDKFKLLESILPTFEDEINENVKNIMQGCKQAIVGSHDWGCETARYTSFDP</sequence>
<dbReference type="PANTHER" id="PTHR35201:SF4">
    <property type="entry name" value="BETA-PINACENE SYNTHASE-RELATED"/>
    <property type="match status" value="1"/>
</dbReference>
<protein>
    <recommendedName>
        <fullName evidence="2">Terpene synthase</fullName>
        <ecNumber evidence="2">4.2.3.-</ecNumber>
    </recommendedName>
</protein>